<name>A0A199XPV0_9FLAO</name>
<evidence type="ECO:0000313" key="3">
    <source>
        <dbReference type="EMBL" id="OAZ03670.1"/>
    </source>
</evidence>
<evidence type="ECO:0000313" key="4">
    <source>
        <dbReference type="Proteomes" id="UP000093807"/>
    </source>
</evidence>
<reference evidence="3 4" key="1">
    <citation type="submission" date="2016-06" db="EMBL/GenBank/DDBJ databases">
        <title>Draft genome sequence of Flavobacterium succinicans strain DD5b.</title>
        <authorList>
            <person name="Poehlein A."/>
            <person name="Daniel R."/>
            <person name="Simeonova D.D."/>
        </authorList>
    </citation>
    <scope>NUCLEOTIDE SEQUENCE [LARGE SCALE GENOMIC DNA]</scope>
    <source>
        <strain evidence="3 4">DD5b</strain>
    </source>
</reference>
<sequence length="493" mass="57075">MNIEKDYIKLIFGLKLKQARMNKDLSLFGLAKITELSKSYLNEIEKGKKYPKTDKIILLAEKLEVSYDQMVSLKLDNNLAPIGEILKSGVLKEIPLELFGIQEADLIDIIANAPAKVTAFISTIIEIAQHYNLTRESFFLASLRSYQEAHNNYFEDLEEKVLLFCKAFHVDVTTNISIEELKAILKEEYGYTIKELVFSEQEEMGDLRSIYVPTSKTLLLSDEIDEGQKAFVLAKEIAYNFMEIKERLYTFSWIKFDNFDQVLNNFYASYFAGALLLPRQKLIDELNLFLAKENPKPQEMVQLMTQFNVSPESFYQRLTNILPKDFNLKNLFFLRLSHKIGADTYQIKKELHITNQQEPHANEMNEHYCRRWVSIKTIEQLLQQGKTHFFDAQVSRYENSSNEYLVFSSATPDPFKKDCLRSISVGILITPSVKKKFKFLEGDVVPRQLVGVTCETCAVKDCQERASEPIHLNQKIRNENTEAIVQKYMAKFS</sequence>
<dbReference type="GO" id="GO:0003677">
    <property type="term" value="F:DNA binding"/>
    <property type="evidence" value="ECO:0007669"/>
    <property type="project" value="InterPro"/>
</dbReference>
<dbReference type="SUPFAM" id="SSF47413">
    <property type="entry name" value="lambda repressor-like DNA-binding domains"/>
    <property type="match status" value="1"/>
</dbReference>
<proteinExistence type="inferred from homology"/>
<evidence type="ECO:0000256" key="1">
    <source>
        <dbReference type="ARBA" id="ARBA00007227"/>
    </source>
</evidence>
<dbReference type="PROSITE" id="PS50943">
    <property type="entry name" value="HTH_CROC1"/>
    <property type="match status" value="1"/>
</dbReference>
<accession>A0A199XPV0</accession>
<dbReference type="Gene3D" id="1.10.260.40">
    <property type="entry name" value="lambda repressor-like DNA-binding domains"/>
    <property type="match status" value="1"/>
</dbReference>
<comment type="caution">
    <text evidence="3">The sequence shown here is derived from an EMBL/GenBank/DDBJ whole genome shotgun (WGS) entry which is preliminary data.</text>
</comment>
<dbReference type="OrthoDB" id="833147at2"/>
<dbReference type="CDD" id="cd00093">
    <property type="entry name" value="HTH_XRE"/>
    <property type="match status" value="1"/>
</dbReference>
<dbReference type="InterPro" id="IPR010359">
    <property type="entry name" value="IrrE_HExxH"/>
</dbReference>
<dbReference type="AlphaFoldDB" id="A0A199XPV0"/>
<dbReference type="SMART" id="SM00530">
    <property type="entry name" value="HTH_XRE"/>
    <property type="match status" value="1"/>
</dbReference>
<dbReference type="RefSeq" id="WP_064715739.1">
    <property type="nucleotide sequence ID" value="NZ_JMTM01000053.1"/>
</dbReference>
<comment type="similarity">
    <text evidence="1">Belongs to the short-chain fatty acyl-CoA assimilation regulator (ScfR) family.</text>
</comment>
<dbReference type="Pfam" id="PF06114">
    <property type="entry name" value="Peptidase_M78"/>
    <property type="match status" value="1"/>
</dbReference>
<dbReference type="Pfam" id="PF01381">
    <property type="entry name" value="HTH_3"/>
    <property type="match status" value="1"/>
</dbReference>
<organism evidence="3 4">
    <name type="scientific">Flavobacterium succinicans</name>
    <dbReference type="NCBI Taxonomy" id="29536"/>
    <lineage>
        <taxon>Bacteria</taxon>
        <taxon>Pseudomonadati</taxon>
        <taxon>Bacteroidota</taxon>
        <taxon>Flavobacteriia</taxon>
        <taxon>Flavobacteriales</taxon>
        <taxon>Flavobacteriaceae</taxon>
        <taxon>Flavobacterium</taxon>
    </lineage>
</organism>
<feature type="domain" description="HTH cro/C1-type" evidence="2">
    <location>
        <begin position="16"/>
        <end position="70"/>
    </location>
</feature>
<protein>
    <submittedName>
        <fullName evidence="3">Helix-turn-helix protein</fullName>
    </submittedName>
</protein>
<gene>
    <name evidence="3" type="ORF">FLB_19480</name>
</gene>
<dbReference type="EMBL" id="JMTM01000053">
    <property type="protein sequence ID" value="OAZ03670.1"/>
    <property type="molecule type" value="Genomic_DNA"/>
</dbReference>
<evidence type="ECO:0000259" key="2">
    <source>
        <dbReference type="PROSITE" id="PS50943"/>
    </source>
</evidence>
<dbReference type="InterPro" id="IPR010982">
    <property type="entry name" value="Lambda_DNA-bd_dom_sf"/>
</dbReference>
<keyword evidence="4" id="KW-1185">Reference proteome</keyword>
<dbReference type="InterPro" id="IPR001387">
    <property type="entry name" value="Cro/C1-type_HTH"/>
</dbReference>
<dbReference type="Proteomes" id="UP000093807">
    <property type="component" value="Unassembled WGS sequence"/>
</dbReference>
<dbReference type="PATRIC" id="fig|29536.5.peg.2037"/>